<reference evidence="2 3" key="1">
    <citation type="journal article" date="2023" name="Plants (Basel)">
        <title>Bridging the Gap: Combining Genomics and Transcriptomics Approaches to Understand Stylosanthes scabra, an Orphan Legume from the Brazilian Caatinga.</title>
        <authorList>
            <person name="Ferreira-Neto J.R.C."/>
            <person name="da Silva M.D."/>
            <person name="Binneck E."/>
            <person name="de Melo N.F."/>
            <person name="da Silva R.H."/>
            <person name="de Melo A.L.T.M."/>
            <person name="Pandolfi V."/>
            <person name="Bustamante F.O."/>
            <person name="Brasileiro-Vidal A.C."/>
            <person name="Benko-Iseppon A.M."/>
        </authorList>
    </citation>
    <scope>NUCLEOTIDE SEQUENCE [LARGE SCALE GENOMIC DNA]</scope>
    <source>
        <tissue evidence="2">Leaves</tissue>
    </source>
</reference>
<evidence type="ECO:0000313" key="3">
    <source>
        <dbReference type="Proteomes" id="UP001341840"/>
    </source>
</evidence>
<dbReference type="EMBL" id="JASCZI010272310">
    <property type="protein sequence ID" value="MED6221599.1"/>
    <property type="molecule type" value="Genomic_DNA"/>
</dbReference>
<evidence type="ECO:0000256" key="1">
    <source>
        <dbReference type="SAM" id="MobiDB-lite"/>
    </source>
</evidence>
<protein>
    <submittedName>
        <fullName evidence="2">Uncharacterized protein</fullName>
    </submittedName>
</protein>
<keyword evidence="3" id="KW-1185">Reference proteome</keyword>
<name>A0ABU6ZI38_9FABA</name>
<proteinExistence type="predicted"/>
<evidence type="ECO:0000313" key="2">
    <source>
        <dbReference type="EMBL" id="MED6221599.1"/>
    </source>
</evidence>
<organism evidence="2 3">
    <name type="scientific">Stylosanthes scabra</name>
    <dbReference type="NCBI Taxonomy" id="79078"/>
    <lineage>
        <taxon>Eukaryota</taxon>
        <taxon>Viridiplantae</taxon>
        <taxon>Streptophyta</taxon>
        <taxon>Embryophyta</taxon>
        <taxon>Tracheophyta</taxon>
        <taxon>Spermatophyta</taxon>
        <taxon>Magnoliopsida</taxon>
        <taxon>eudicotyledons</taxon>
        <taxon>Gunneridae</taxon>
        <taxon>Pentapetalae</taxon>
        <taxon>rosids</taxon>
        <taxon>fabids</taxon>
        <taxon>Fabales</taxon>
        <taxon>Fabaceae</taxon>
        <taxon>Papilionoideae</taxon>
        <taxon>50 kb inversion clade</taxon>
        <taxon>dalbergioids sensu lato</taxon>
        <taxon>Dalbergieae</taxon>
        <taxon>Pterocarpus clade</taxon>
        <taxon>Stylosanthes</taxon>
    </lineage>
</organism>
<feature type="region of interest" description="Disordered" evidence="1">
    <location>
        <begin position="160"/>
        <end position="180"/>
    </location>
</feature>
<gene>
    <name evidence="2" type="ORF">PIB30_056352</name>
</gene>
<dbReference type="Proteomes" id="UP001341840">
    <property type="component" value="Unassembled WGS sequence"/>
</dbReference>
<feature type="compositionally biased region" description="Low complexity" evidence="1">
    <location>
        <begin position="35"/>
        <end position="50"/>
    </location>
</feature>
<sequence>MARDGGRGRGAAARGRGRSRKNTGVRLNLNPESRPSTSTPTTTTTTTHTTTPLSLDLFKFQGPRTVTLDELPRTYEMGLIPPTRPLDRVWLRGLPDNHSQLGLVDNSIKDTEAAGSATADTRLFLLWDGHDCWDDVKKGTKEITDVFQEHYKWYPPSSAKHLMRQSSSDGSSGEFRRGDEANMRKAWEIRAAKHHRGLMHKIREAGAPHH</sequence>
<feature type="region of interest" description="Disordered" evidence="1">
    <location>
        <begin position="1"/>
        <end position="50"/>
    </location>
</feature>
<comment type="caution">
    <text evidence="2">The sequence shown here is derived from an EMBL/GenBank/DDBJ whole genome shotgun (WGS) entry which is preliminary data.</text>
</comment>
<accession>A0ABU6ZI38</accession>